<protein>
    <recommendedName>
        <fullName evidence="6">RING-type domain-containing protein</fullName>
    </recommendedName>
</protein>
<dbReference type="Proteomes" id="UP001428341">
    <property type="component" value="Unassembled WGS sequence"/>
</dbReference>
<dbReference type="EMBL" id="JBCGBO010000005">
    <property type="protein sequence ID" value="KAK9201495.1"/>
    <property type="molecule type" value="Genomic_DNA"/>
</dbReference>
<dbReference type="PANTHER" id="PTHR24166">
    <property type="entry name" value="ROLLING PEBBLES, ISOFORM B"/>
    <property type="match status" value="1"/>
</dbReference>
<keyword evidence="2 3" id="KW-0040">ANK repeat</keyword>
<keyword evidence="1" id="KW-0677">Repeat</keyword>
<evidence type="ECO:0000313" key="7">
    <source>
        <dbReference type="EMBL" id="KAK9201495.1"/>
    </source>
</evidence>
<dbReference type="SUPFAM" id="SSF48403">
    <property type="entry name" value="Ankyrin repeat"/>
    <property type="match status" value="1"/>
</dbReference>
<proteinExistence type="predicted"/>
<sequence length="548" mass="59914">MGQSLNSMNQHQQRQSKDELLYQWVITGDVDAIRALRSQGASLEWMDKEGKTPLIVACMDSGLINVAKTLIELGANINAYRPGGRGGTPLHHAAKRGLEPTVRLLLSCGANALVRNDDCHTALGVARIKGHINVVRAIESHICYFCGWLREFYGPSFLEALAPQLMSRKIWVVVIPCGTANPSKPLRFELVIYPSLQDVQPRAVIALWKAKIDEPKFHQPDPSLTIYDQSTKIRYKFASANEGDKHQLQWLDNACRGTSQITILSSSASYVLLSNKMKHILFARVLKNRVELNVEEMPFQFLPSANNHQSAEAINANGWGNSANAESHNGWGAAARTEASCSGWMDEPKKEDYKGWGDEQAKEDYNGWGASNSEPVCGKREDGQTHNTPAPILQTSTRISGKEDYNGWGVPNFEPIFKQSQDVQTLANPAPFSQISNRNSSSASAAPSAPPIPEVESGEGPIRYPSVENSVADLHLPVLEDGVSASNVKDDGSSSSCVICWEAPVEGACVPCGHMAGCMSCLSEIKAKKGDCPVCRTKINQVIRLYTV</sequence>
<gene>
    <name evidence="7" type="ORF">WN944_016698</name>
</gene>
<dbReference type="Gene3D" id="1.25.40.20">
    <property type="entry name" value="Ankyrin repeat-containing domain"/>
    <property type="match status" value="1"/>
</dbReference>
<dbReference type="InterPro" id="IPR001841">
    <property type="entry name" value="Znf_RING"/>
</dbReference>
<keyword evidence="4" id="KW-0479">Metal-binding</keyword>
<keyword evidence="8" id="KW-1185">Reference proteome</keyword>
<organism evidence="7 8">
    <name type="scientific">Citrus x changshan-huyou</name>
    <dbReference type="NCBI Taxonomy" id="2935761"/>
    <lineage>
        <taxon>Eukaryota</taxon>
        <taxon>Viridiplantae</taxon>
        <taxon>Streptophyta</taxon>
        <taxon>Embryophyta</taxon>
        <taxon>Tracheophyta</taxon>
        <taxon>Spermatophyta</taxon>
        <taxon>Magnoliopsida</taxon>
        <taxon>eudicotyledons</taxon>
        <taxon>Gunneridae</taxon>
        <taxon>Pentapetalae</taxon>
        <taxon>rosids</taxon>
        <taxon>malvids</taxon>
        <taxon>Sapindales</taxon>
        <taxon>Rutaceae</taxon>
        <taxon>Aurantioideae</taxon>
        <taxon>Citrus</taxon>
    </lineage>
</organism>
<keyword evidence="4" id="KW-0863">Zinc-finger</keyword>
<name>A0AAP0MGB0_9ROSI</name>
<evidence type="ECO:0000256" key="3">
    <source>
        <dbReference type="PROSITE-ProRule" id="PRU00023"/>
    </source>
</evidence>
<evidence type="ECO:0000313" key="8">
    <source>
        <dbReference type="Proteomes" id="UP001428341"/>
    </source>
</evidence>
<dbReference type="InterPro" id="IPR036770">
    <property type="entry name" value="Ankyrin_rpt-contain_sf"/>
</dbReference>
<dbReference type="Gene3D" id="3.30.40.10">
    <property type="entry name" value="Zinc/RING finger domain, C3HC4 (zinc finger)"/>
    <property type="match status" value="1"/>
</dbReference>
<feature type="repeat" description="ANK" evidence="3">
    <location>
        <begin position="49"/>
        <end position="82"/>
    </location>
</feature>
<dbReference type="Pfam" id="PF12796">
    <property type="entry name" value="Ank_2"/>
    <property type="match status" value="2"/>
</dbReference>
<feature type="region of interest" description="Disordered" evidence="5">
    <location>
        <begin position="365"/>
        <end position="391"/>
    </location>
</feature>
<dbReference type="PANTHER" id="PTHR24166:SF50">
    <property type="entry name" value="E3 UBIQUITIN-PROTEIN LIGASE XBOS34-RELATED"/>
    <property type="match status" value="1"/>
</dbReference>
<dbReference type="PROSITE" id="PS50297">
    <property type="entry name" value="ANK_REP_REGION"/>
    <property type="match status" value="2"/>
</dbReference>
<dbReference type="PROSITE" id="PS50088">
    <property type="entry name" value="ANK_REPEAT"/>
    <property type="match status" value="2"/>
</dbReference>
<dbReference type="SUPFAM" id="SSF57850">
    <property type="entry name" value="RING/U-box"/>
    <property type="match status" value="1"/>
</dbReference>
<evidence type="ECO:0000256" key="4">
    <source>
        <dbReference type="PROSITE-ProRule" id="PRU00175"/>
    </source>
</evidence>
<feature type="domain" description="RING-type" evidence="6">
    <location>
        <begin position="497"/>
        <end position="536"/>
    </location>
</feature>
<accession>A0AAP0MGB0</accession>
<dbReference type="GO" id="GO:0008270">
    <property type="term" value="F:zinc ion binding"/>
    <property type="evidence" value="ECO:0007669"/>
    <property type="project" value="UniProtKB-KW"/>
</dbReference>
<dbReference type="InterPro" id="IPR050889">
    <property type="entry name" value="Dendritic_Spine_Reg/Scaffold"/>
</dbReference>
<dbReference type="InterPro" id="IPR013083">
    <property type="entry name" value="Znf_RING/FYVE/PHD"/>
</dbReference>
<feature type="region of interest" description="Disordered" evidence="5">
    <location>
        <begin position="431"/>
        <end position="463"/>
    </location>
</feature>
<dbReference type="CDD" id="cd23129">
    <property type="entry name" value="RING-HC_XBAT35-like"/>
    <property type="match status" value="1"/>
</dbReference>
<feature type="repeat" description="ANK" evidence="3">
    <location>
        <begin position="85"/>
        <end position="117"/>
    </location>
</feature>
<keyword evidence="4" id="KW-0862">Zinc</keyword>
<dbReference type="AlphaFoldDB" id="A0AAP0MGB0"/>
<evidence type="ECO:0000256" key="5">
    <source>
        <dbReference type="SAM" id="MobiDB-lite"/>
    </source>
</evidence>
<reference evidence="7 8" key="1">
    <citation type="submission" date="2024-05" db="EMBL/GenBank/DDBJ databases">
        <title>Haplotype-resolved chromosome-level genome assembly of Huyou (Citrus changshanensis).</title>
        <authorList>
            <person name="Miao C."/>
            <person name="Chen W."/>
            <person name="Wu Y."/>
            <person name="Wang L."/>
            <person name="Zhao S."/>
            <person name="Grierson D."/>
            <person name="Xu C."/>
            <person name="Chen K."/>
        </authorList>
    </citation>
    <scope>NUCLEOTIDE SEQUENCE [LARGE SCALE GENOMIC DNA]</scope>
    <source>
        <strain evidence="7">01-14</strain>
        <tissue evidence="7">Leaf</tissue>
    </source>
</reference>
<comment type="caution">
    <text evidence="7">The sequence shown here is derived from an EMBL/GenBank/DDBJ whole genome shotgun (WGS) entry which is preliminary data.</text>
</comment>
<evidence type="ECO:0000256" key="1">
    <source>
        <dbReference type="ARBA" id="ARBA00022737"/>
    </source>
</evidence>
<dbReference type="SMART" id="SM00248">
    <property type="entry name" value="ANK"/>
    <property type="match status" value="3"/>
</dbReference>
<dbReference type="PROSITE" id="PS50089">
    <property type="entry name" value="ZF_RING_2"/>
    <property type="match status" value="1"/>
</dbReference>
<evidence type="ECO:0000259" key="6">
    <source>
        <dbReference type="PROSITE" id="PS50089"/>
    </source>
</evidence>
<dbReference type="Pfam" id="PF13920">
    <property type="entry name" value="zf-C3HC4_3"/>
    <property type="match status" value="1"/>
</dbReference>
<evidence type="ECO:0000256" key="2">
    <source>
        <dbReference type="ARBA" id="ARBA00023043"/>
    </source>
</evidence>
<dbReference type="InterPro" id="IPR002110">
    <property type="entry name" value="Ankyrin_rpt"/>
</dbReference>